<dbReference type="Proteomes" id="UP001281147">
    <property type="component" value="Unassembled WGS sequence"/>
</dbReference>
<evidence type="ECO:0000313" key="1">
    <source>
        <dbReference type="EMBL" id="KAK3723568.1"/>
    </source>
</evidence>
<gene>
    <name evidence="1" type="ORF">LTR37_001820</name>
</gene>
<dbReference type="EMBL" id="JAUTXU010000009">
    <property type="protein sequence ID" value="KAK3723568.1"/>
    <property type="molecule type" value="Genomic_DNA"/>
</dbReference>
<keyword evidence="2" id="KW-1185">Reference proteome</keyword>
<sequence>MSTSSGLRVAQVLGISSTAFLAGEKLQNKQNLRRRPDTDNSKGNMFAQSFSTTPALLEAPAPLLAKQWKKMFDSEKYLAPIIGLGSGSLFLYLAARDPKNKLLYNLSSSALLANILFNYLFLEPINQKLERKAAALPRNLEADGETVHYLVDRWATINLLRVAGTGVAAVMACWASVERLRVGGFRVVSGAERMGR</sequence>
<evidence type="ECO:0000313" key="2">
    <source>
        <dbReference type="Proteomes" id="UP001281147"/>
    </source>
</evidence>
<protein>
    <submittedName>
        <fullName evidence="1">Uncharacterized protein</fullName>
    </submittedName>
</protein>
<proteinExistence type="predicted"/>
<name>A0ACC3NXQ0_9PEZI</name>
<organism evidence="1 2">
    <name type="scientific">Vermiconidia calcicola</name>
    <dbReference type="NCBI Taxonomy" id="1690605"/>
    <lineage>
        <taxon>Eukaryota</taxon>
        <taxon>Fungi</taxon>
        <taxon>Dikarya</taxon>
        <taxon>Ascomycota</taxon>
        <taxon>Pezizomycotina</taxon>
        <taxon>Dothideomycetes</taxon>
        <taxon>Dothideomycetidae</taxon>
        <taxon>Mycosphaerellales</taxon>
        <taxon>Extremaceae</taxon>
        <taxon>Vermiconidia</taxon>
    </lineage>
</organism>
<comment type="caution">
    <text evidence="1">The sequence shown here is derived from an EMBL/GenBank/DDBJ whole genome shotgun (WGS) entry which is preliminary data.</text>
</comment>
<accession>A0ACC3NXQ0</accession>
<reference evidence="1" key="1">
    <citation type="submission" date="2023-07" db="EMBL/GenBank/DDBJ databases">
        <title>Black Yeasts Isolated from many extreme environments.</title>
        <authorList>
            <person name="Coleine C."/>
            <person name="Stajich J.E."/>
            <person name="Selbmann L."/>
        </authorList>
    </citation>
    <scope>NUCLEOTIDE SEQUENCE</scope>
    <source>
        <strain evidence="1">CCFEE 5714</strain>
    </source>
</reference>